<proteinExistence type="predicted"/>
<reference evidence="1" key="1">
    <citation type="submission" date="2018-06" db="EMBL/GenBank/DDBJ databases">
        <authorList>
            <person name="Ashton P.M."/>
            <person name="Dallman T."/>
            <person name="Nair S."/>
            <person name="De Pinna E."/>
            <person name="Peters T."/>
            <person name="Grant K."/>
        </authorList>
    </citation>
    <scope>NUCLEOTIDE SEQUENCE</scope>
    <source>
        <strain evidence="1">187601</strain>
    </source>
</reference>
<gene>
    <name evidence="1" type="ORF">DRD48_05605</name>
</gene>
<dbReference type="AlphaFoldDB" id="A0A5W5JQ47"/>
<dbReference type="EMBL" id="AAHKMO010000005">
    <property type="protein sequence ID" value="EBX1943154.1"/>
    <property type="molecule type" value="Genomic_DNA"/>
</dbReference>
<accession>A0A5W5JQ47</accession>
<organism evidence="1">
    <name type="scientific">Salmonella enterica subsp. enterica serovar Saintpaul</name>
    <dbReference type="NCBI Taxonomy" id="90105"/>
    <lineage>
        <taxon>Bacteria</taxon>
        <taxon>Pseudomonadati</taxon>
        <taxon>Pseudomonadota</taxon>
        <taxon>Gammaproteobacteria</taxon>
        <taxon>Enterobacterales</taxon>
        <taxon>Enterobacteriaceae</taxon>
        <taxon>Salmonella</taxon>
    </lineage>
</organism>
<protein>
    <submittedName>
        <fullName evidence="1">Regulator</fullName>
    </submittedName>
</protein>
<sequence>MKRCPFYRRPGKQGKFTGLKERVIWMINKRGRPVTGTEIAEAFGVTLAELNLVAGNITRGSGLVAKIVASEKWITESGHVDRHFALVEPAKVVLPKNSKTRLFTRKSVAYSSKQMRQQCIEKAARRKRLIAAGLYIDEFEAVL</sequence>
<evidence type="ECO:0000313" key="1">
    <source>
        <dbReference type="EMBL" id="EBX1943154.1"/>
    </source>
</evidence>
<comment type="caution">
    <text evidence="1">The sequence shown here is derived from an EMBL/GenBank/DDBJ whole genome shotgun (WGS) entry which is preliminary data.</text>
</comment>
<name>A0A5W5JQ47_SALET</name>